<protein>
    <submittedName>
        <fullName evidence="1">Uncharacterized protein</fullName>
    </submittedName>
</protein>
<proteinExistence type="predicted"/>
<reference evidence="1" key="1">
    <citation type="submission" date="2015-06" db="UniProtKB">
        <authorList>
            <consortium name="EnsemblPlants"/>
        </authorList>
    </citation>
    <scope>IDENTIFICATION</scope>
</reference>
<accession>M8C5D3</accession>
<evidence type="ECO:0000313" key="1">
    <source>
        <dbReference type="EnsemblPlants" id="EMT32545"/>
    </source>
</evidence>
<organism evidence="1">
    <name type="scientific">Aegilops tauschii</name>
    <name type="common">Tausch's goatgrass</name>
    <name type="synonym">Aegilops squarrosa</name>
    <dbReference type="NCBI Taxonomy" id="37682"/>
    <lineage>
        <taxon>Eukaryota</taxon>
        <taxon>Viridiplantae</taxon>
        <taxon>Streptophyta</taxon>
        <taxon>Embryophyta</taxon>
        <taxon>Tracheophyta</taxon>
        <taxon>Spermatophyta</taxon>
        <taxon>Magnoliopsida</taxon>
        <taxon>Liliopsida</taxon>
        <taxon>Poales</taxon>
        <taxon>Poaceae</taxon>
        <taxon>BOP clade</taxon>
        <taxon>Pooideae</taxon>
        <taxon>Triticodae</taxon>
        <taxon>Triticeae</taxon>
        <taxon>Triticinae</taxon>
        <taxon>Aegilops</taxon>
    </lineage>
</organism>
<dbReference type="EnsemblPlants" id="EMT32545">
    <property type="protein sequence ID" value="EMT32545"/>
    <property type="gene ID" value="F775_03138"/>
</dbReference>
<sequence length="132" mass="15245">MGYIEQLASEYSLVMFEKVGFAKGDYPGYNQKKGDGRKCNRSFPLRNGCTFKFRMERKESEDESAMYCLVAAMAKMSMARAHDDVTMRYLYYLERRDRREASVPGGRSEKPSVRDKPHDGLGKGRFSPNYKL</sequence>
<dbReference type="AlphaFoldDB" id="M8C5D3"/>
<name>M8C5D3_AEGTA</name>